<evidence type="ECO:0000313" key="2">
    <source>
        <dbReference type="EMBL" id="GAA4404805.1"/>
    </source>
</evidence>
<evidence type="ECO:0008006" key="4">
    <source>
        <dbReference type="Google" id="ProtNLM"/>
    </source>
</evidence>
<comment type="caution">
    <text evidence="2">The sequence shown here is derived from an EMBL/GenBank/DDBJ whole genome shotgun (WGS) entry which is preliminary data.</text>
</comment>
<feature type="transmembrane region" description="Helical" evidence="1">
    <location>
        <begin position="153"/>
        <end position="171"/>
    </location>
</feature>
<feature type="transmembrane region" description="Helical" evidence="1">
    <location>
        <begin position="280"/>
        <end position="299"/>
    </location>
</feature>
<organism evidence="2 3">
    <name type="scientific">Fodinibacter luteus</name>
    <dbReference type="NCBI Taxonomy" id="552064"/>
    <lineage>
        <taxon>Bacteria</taxon>
        <taxon>Bacillati</taxon>
        <taxon>Actinomycetota</taxon>
        <taxon>Actinomycetes</taxon>
        <taxon>Micrococcales</taxon>
        <taxon>Intrasporangiaceae</taxon>
        <taxon>Fodinibacter (ex Wang et al. 2009)</taxon>
    </lineage>
</organism>
<feature type="transmembrane region" description="Helical" evidence="1">
    <location>
        <begin position="105"/>
        <end position="128"/>
    </location>
</feature>
<dbReference type="EMBL" id="BAABGM010000011">
    <property type="protein sequence ID" value="GAA4404805.1"/>
    <property type="molecule type" value="Genomic_DNA"/>
</dbReference>
<keyword evidence="1" id="KW-0472">Membrane</keyword>
<accession>A0ABP8KDR7</accession>
<evidence type="ECO:0000256" key="1">
    <source>
        <dbReference type="SAM" id="Phobius"/>
    </source>
</evidence>
<evidence type="ECO:0000313" key="3">
    <source>
        <dbReference type="Proteomes" id="UP001500945"/>
    </source>
</evidence>
<dbReference type="RefSeq" id="WP_345204809.1">
    <property type="nucleotide sequence ID" value="NZ_BAABGM010000011.1"/>
</dbReference>
<keyword evidence="3" id="KW-1185">Reference proteome</keyword>
<gene>
    <name evidence="2" type="ORF">GCM10023168_17890</name>
</gene>
<feature type="transmembrane region" description="Helical" evidence="1">
    <location>
        <begin position="253"/>
        <end position="273"/>
    </location>
</feature>
<feature type="transmembrane region" description="Helical" evidence="1">
    <location>
        <begin position="34"/>
        <end position="53"/>
    </location>
</feature>
<sequence>MSTTTMARPRLATTERAPFAALARLEAGRMLRHPAPWVGIALWVAASYAVLASEPTWSSAQYQGLQASSVFLAAGVSVAAAYAAGRDRYGLAEDAPVRAEDRAAARLVGGLALVGLTALVVAAGALWLRWSGGVPLGNEPGRTLHAQLTLPELLQPVALSAFAVAAGAAAVRLLRHPLAASIVLFVLWFLAGPAYWTVNGPVLRWFAPVMVQPYNVEVAPATADPLTLPPTWLLEGPGPFQPYWARLVVVPELAAWHDLYLVALTLLAAAVALPGRYRRPLVVAGAVLVVVAVALQARVTP</sequence>
<feature type="transmembrane region" description="Helical" evidence="1">
    <location>
        <begin position="65"/>
        <end position="84"/>
    </location>
</feature>
<feature type="transmembrane region" description="Helical" evidence="1">
    <location>
        <begin position="178"/>
        <end position="196"/>
    </location>
</feature>
<reference evidence="3" key="1">
    <citation type="journal article" date="2019" name="Int. J. Syst. Evol. Microbiol.">
        <title>The Global Catalogue of Microorganisms (GCM) 10K type strain sequencing project: providing services to taxonomists for standard genome sequencing and annotation.</title>
        <authorList>
            <consortium name="The Broad Institute Genomics Platform"/>
            <consortium name="The Broad Institute Genome Sequencing Center for Infectious Disease"/>
            <person name="Wu L."/>
            <person name="Ma J."/>
        </authorList>
    </citation>
    <scope>NUCLEOTIDE SEQUENCE [LARGE SCALE GENOMIC DNA]</scope>
    <source>
        <strain evidence="3">JCM 17809</strain>
    </source>
</reference>
<name>A0ABP8KDR7_9MICO</name>
<dbReference type="Proteomes" id="UP001500945">
    <property type="component" value="Unassembled WGS sequence"/>
</dbReference>
<keyword evidence="1" id="KW-0812">Transmembrane</keyword>
<protein>
    <recommendedName>
        <fullName evidence="4">ABC transporter permease</fullName>
    </recommendedName>
</protein>
<keyword evidence="1" id="KW-1133">Transmembrane helix</keyword>
<proteinExistence type="predicted"/>